<proteinExistence type="predicted"/>
<name>A0ABS1QQQ1_9GAMM</name>
<accession>A0ABS1QQQ1</accession>
<dbReference type="RefSeq" id="WP_202083830.1">
    <property type="nucleotide sequence ID" value="NZ_JAERTZ010000018.1"/>
</dbReference>
<comment type="caution">
    <text evidence="1">The sequence shown here is derived from an EMBL/GenBank/DDBJ whole genome shotgun (WGS) entry which is preliminary data.</text>
</comment>
<keyword evidence="2" id="KW-1185">Reference proteome</keyword>
<evidence type="ECO:0000313" key="1">
    <source>
        <dbReference type="EMBL" id="MBL1377200.1"/>
    </source>
</evidence>
<organism evidence="1 2">
    <name type="scientific">Zobellella iuensis</name>
    <dbReference type="NCBI Taxonomy" id="2803811"/>
    <lineage>
        <taxon>Bacteria</taxon>
        <taxon>Pseudomonadati</taxon>
        <taxon>Pseudomonadota</taxon>
        <taxon>Gammaproteobacteria</taxon>
        <taxon>Aeromonadales</taxon>
        <taxon>Aeromonadaceae</taxon>
        <taxon>Zobellella</taxon>
    </lineage>
</organism>
<sequence length="105" mass="11220">MVNSLLLLVLSAASGLQDPTRPLGAPVAEPRAEGVQAPSSVPRLEAIFSGEGRYSAILNGQRYHPGDRVGDYRLVRIAPNHILLEGRGESLELTLFPSLSTLSSQ</sequence>
<dbReference type="EMBL" id="JAERTZ010000018">
    <property type="protein sequence ID" value="MBL1377200.1"/>
    <property type="molecule type" value="Genomic_DNA"/>
</dbReference>
<evidence type="ECO:0000313" key="2">
    <source>
        <dbReference type="Proteomes" id="UP000638570"/>
    </source>
</evidence>
<dbReference type="Proteomes" id="UP000638570">
    <property type="component" value="Unassembled WGS sequence"/>
</dbReference>
<protein>
    <submittedName>
        <fullName evidence="1">MSHA biogenesis protein MshK</fullName>
    </submittedName>
</protein>
<gene>
    <name evidence="1" type="ORF">JKV55_07620</name>
</gene>
<reference evidence="2" key="1">
    <citation type="submission" date="2021-01" db="EMBL/GenBank/DDBJ databases">
        <title>Genome public.</title>
        <authorList>
            <person name="Liu C."/>
            <person name="Sun Q."/>
        </authorList>
    </citation>
    <scope>NUCLEOTIDE SEQUENCE [LARGE SCALE GENOMIC DNA]</scope>
    <source>
        <strain evidence="2">CGMCC 1.18722</strain>
    </source>
</reference>